<dbReference type="PANTHER" id="PTHR37291:SF1">
    <property type="entry name" value="TYPE IV METHYL-DIRECTED RESTRICTION ENZYME ECOKMCRB SUBUNIT"/>
    <property type="match status" value="1"/>
</dbReference>
<dbReference type="InterPro" id="IPR011704">
    <property type="entry name" value="ATPase_dyneun-rel_AAA"/>
</dbReference>
<organism evidence="2 3">
    <name type="scientific">Fundicoccus ignavus</name>
    <dbReference type="NCBI Taxonomy" id="2664442"/>
    <lineage>
        <taxon>Bacteria</taxon>
        <taxon>Bacillati</taxon>
        <taxon>Bacillota</taxon>
        <taxon>Bacilli</taxon>
        <taxon>Lactobacillales</taxon>
        <taxon>Aerococcaceae</taxon>
        <taxon>Fundicoccus</taxon>
    </lineage>
</organism>
<evidence type="ECO:0000313" key="2">
    <source>
        <dbReference type="EMBL" id="MRI86522.1"/>
    </source>
</evidence>
<dbReference type="PANTHER" id="PTHR37291">
    <property type="entry name" value="5-METHYLCYTOSINE-SPECIFIC RESTRICTION ENZYME B"/>
    <property type="match status" value="1"/>
</dbReference>
<keyword evidence="3" id="KW-1185">Reference proteome</keyword>
<reference evidence="2 3" key="1">
    <citation type="submission" date="2019-11" db="EMBL/GenBank/DDBJ databases">
        <title>Characterisation of Fundicoccus ignavus gen. nov. sp. nov., a novel genus of the family Aerococcaceae isolated from bulk tank milk.</title>
        <authorList>
            <person name="Siebert A."/>
            <person name="Huptas C."/>
            <person name="Wenning M."/>
            <person name="Scherer S."/>
            <person name="Doll E.V."/>
        </authorList>
    </citation>
    <scope>NUCLEOTIDE SEQUENCE [LARGE SCALE GENOMIC DNA]</scope>
    <source>
        <strain evidence="2 3">WS4759</strain>
    </source>
</reference>
<sequence length="624" mass="72530">MAILESISGRFDESLKADKVSTLQALIFASKNVNKYKLKNKNTDKELKRYEKIVVRTIEGLDLYRTEGRNTYGGPVLEEAVQFISGDITEDKYKQLKTKFNKVYQDGGSLGIWSDSELNLSPLAKRVADHEITMTRYLSIIFLNLFSFSTQDGKSEPKYFHFLERLIDYIQVNKLEDSQIGLTQLSDVYFNFVDDTTQEHKDAQNRALFQYLVGTYYFVDCGKYEFRVHKNWKNNLSLLKEMCNDEYKDLSLEEAVEKFNTRLKRSESALTLGDNTFEKEITRISEGLEEELETYTLTKLQNRIQIDQPYQQIYSGAPGTGKSFELNELAEKYFNINNEILYERVTFHPNMNYGQFVGVFKTFPSGIQSAPVTYKFVPGTLLRQLENAYKYPNKNFLILIEEINRANVASVFGDTFQLLDRKDGESEYPISMSEDIKYRFFDKDEGIFKDKDSLPKDVKSKLQAKGLFFPKNLFIWSTMNGADQGVMPMDTAFKRRWEFVKFGVNDIPVELESFFEDKYIVYKGGHIHWNNLRMAINDKLLSLNISEDKLIGPYFISMNALKDKEKLTESFKSKVLLYLFEDVMKVTPQRLFNFRASEIHYSLLVSKFENDGLDVFVDLGMDSK</sequence>
<proteinExistence type="predicted"/>
<dbReference type="RefSeq" id="WP_153864166.1">
    <property type="nucleotide sequence ID" value="NZ_WJQS01000021.1"/>
</dbReference>
<dbReference type="GO" id="GO:0016887">
    <property type="term" value="F:ATP hydrolysis activity"/>
    <property type="evidence" value="ECO:0007669"/>
    <property type="project" value="InterPro"/>
</dbReference>
<evidence type="ECO:0000313" key="3">
    <source>
        <dbReference type="Proteomes" id="UP000430975"/>
    </source>
</evidence>
<dbReference type="GO" id="GO:0005524">
    <property type="term" value="F:ATP binding"/>
    <property type="evidence" value="ECO:0007669"/>
    <property type="project" value="InterPro"/>
</dbReference>
<feature type="domain" description="ATPase dynein-related AAA" evidence="1">
    <location>
        <begin position="316"/>
        <end position="496"/>
    </location>
</feature>
<dbReference type="EMBL" id="WJQS01000021">
    <property type="protein sequence ID" value="MRI86522.1"/>
    <property type="molecule type" value="Genomic_DNA"/>
</dbReference>
<dbReference type="InterPro" id="IPR052934">
    <property type="entry name" value="Methyl-DNA_Rec/Restrict_Enz"/>
</dbReference>
<comment type="caution">
    <text evidence="2">The sequence shown here is derived from an EMBL/GenBank/DDBJ whole genome shotgun (WGS) entry which is preliminary data.</text>
</comment>
<dbReference type="InterPro" id="IPR027417">
    <property type="entry name" value="P-loop_NTPase"/>
</dbReference>
<dbReference type="AlphaFoldDB" id="A0A6I2GKY8"/>
<dbReference type="Pfam" id="PF07728">
    <property type="entry name" value="AAA_5"/>
    <property type="match status" value="1"/>
</dbReference>
<evidence type="ECO:0000259" key="1">
    <source>
        <dbReference type="Pfam" id="PF07728"/>
    </source>
</evidence>
<dbReference type="Proteomes" id="UP000430975">
    <property type="component" value="Unassembled WGS sequence"/>
</dbReference>
<gene>
    <name evidence="2" type="ORF">GIY09_11770</name>
</gene>
<protein>
    <submittedName>
        <fullName evidence="2">AAA domain-containing protein</fullName>
    </submittedName>
</protein>
<dbReference type="SUPFAM" id="SSF52540">
    <property type="entry name" value="P-loop containing nucleoside triphosphate hydrolases"/>
    <property type="match status" value="1"/>
</dbReference>
<name>A0A6I2GKY8_9LACT</name>
<accession>A0A6I2GKY8</accession>
<dbReference type="Gene3D" id="3.40.50.300">
    <property type="entry name" value="P-loop containing nucleotide triphosphate hydrolases"/>
    <property type="match status" value="1"/>
</dbReference>